<sequence>MTGKREGILIVDDEEVIKKLLHQKLSGEGYQCQKASSAAQALDELKSNPVELVILDIKMPGKSGMELLPELRVRYPDTAVIMATAIADTGTAIQCMREGAYDYITKPFNLDEVVLSVGRALEKRRLELENRDYQQRLEQRVEEQAKKIRASFINAITALAYALEAKDIYTSGHSQRVTEISVAIAREFGMSQDSIDKIRLAGLVHDIGKIGIKESVLNKPSSALSRRKQLGHSLPA</sequence>
<dbReference type="FunFam" id="3.40.50.2300:FF:000018">
    <property type="entry name" value="DNA-binding transcriptional regulator NtrC"/>
    <property type="match status" value="1"/>
</dbReference>
<dbReference type="PANTHER" id="PTHR45228:SF5">
    <property type="entry name" value="CYCLIC DI-GMP PHOSPHODIESTERASE VC_1348-RELATED"/>
    <property type="match status" value="1"/>
</dbReference>
<comment type="caution">
    <text evidence="6">The sequence shown here is derived from an EMBL/GenBank/DDBJ whole genome shotgun (WGS) entry which is preliminary data.</text>
</comment>
<dbReference type="Gene3D" id="1.10.3210.10">
    <property type="entry name" value="Hypothetical protein af1432"/>
    <property type="match status" value="1"/>
</dbReference>
<dbReference type="PANTHER" id="PTHR45228">
    <property type="entry name" value="CYCLIC DI-GMP PHOSPHODIESTERASE TM_0186-RELATED"/>
    <property type="match status" value="1"/>
</dbReference>
<dbReference type="InterPro" id="IPR006674">
    <property type="entry name" value="HD_domain"/>
</dbReference>
<protein>
    <recommendedName>
        <fullName evidence="7">Response regulatory domain-containing protein</fullName>
    </recommendedName>
</protein>
<evidence type="ECO:0000256" key="1">
    <source>
        <dbReference type="ARBA" id="ARBA00022553"/>
    </source>
</evidence>
<dbReference type="Gene3D" id="3.40.50.2300">
    <property type="match status" value="1"/>
</dbReference>
<dbReference type="InterPro" id="IPR011006">
    <property type="entry name" value="CheY-like_superfamily"/>
</dbReference>
<evidence type="ECO:0000256" key="3">
    <source>
        <dbReference type="ARBA" id="ARBA00023163"/>
    </source>
</evidence>
<feature type="domain" description="HD-GYP" evidence="5">
    <location>
        <begin position="148"/>
        <end position="236"/>
    </location>
</feature>
<dbReference type="PROSITE" id="PS51832">
    <property type="entry name" value="HD_GYP"/>
    <property type="match status" value="1"/>
</dbReference>
<feature type="non-terminal residue" evidence="6">
    <location>
        <position position="236"/>
    </location>
</feature>
<evidence type="ECO:0008006" key="7">
    <source>
        <dbReference type="Google" id="ProtNLM"/>
    </source>
</evidence>
<dbReference type="InterPro" id="IPR001789">
    <property type="entry name" value="Sig_transdc_resp-reg_receiver"/>
</dbReference>
<dbReference type="SUPFAM" id="SSF109604">
    <property type="entry name" value="HD-domain/PDEase-like"/>
    <property type="match status" value="1"/>
</dbReference>
<accession>X1ADX0</accession>
<dbReference type="AlphaFoldDB" id="X1ADX0"/>
<dbReference type="CDD" id="cd00077">
    <property type="entry name" value="HDc"/>
    <property type="match status" value="1"/>
</dbReference>
<dbReference type="Pfam" id="PF00072">
    <property type="entry name" value="Response_reg"/>
    <property type="match status" value="1"/>
</dbReference>
<evidence type="ECO:0000259" key="5">
    <source>
        <dbReference type="PROSITE" id="PS51832"/>
    </source>
</evidence>
<keyword evidence="1" id="KW-0597">Phosphoprotein</keyword>
<feature type="domain" description="Response regulatory" evidence="4">
    <location>
        <begin position="7"/>
        <end position="121"/>
    </location>
</feature>
<dbReference type="PROSITE" id="PS50110">
    <property type="entry name" value="RESPONSE_REGULATORY"/>
    <property type="match status" value="1"/>
</dbReference>
<dbReference type="EMBL" id="BART01011101">
    <property type="protein sequence ID" value="GAG80760.1"/>
    <property type="molecule type" value="Genomic_DNA"/>
</dbReference>
<dbReference type="GO" id="GO:0000160">
    <property type="term" value="P:phosphorelay signal transduction system"/>
    <property type="evidence" value="ECO:0007669"/>
    <property type="project" value="InterPro"/>
</dbReference>
<dbReference type="SMART" id="SM00448">
    <property type="entry name" value="REC"/>
    <property type="match status" value="1"/>
</dbReference>
<evidence type="ECO:0000313" key="6">
    <source>
        <dbReference type="EMBL" id="GAG80760.1"/>
    </source>
</evidence>
<dbReference type="SUPFAM" id="SSF52172">
    <property type="entry name" value="CheY-like"/>
    <property type="match status" value="1"/>
</dbReference>
<keyword evidence="3" id="KW-0804">Transcription</keyword>
<organism evidence="6">
    <name type="scientific">marine sediment metagenome</name>
    <dbReference type="NCBI Taxonomy" id="412755"/>
    <lineage>
        <taxon>unclassified sequences</taxon>
        <taxon>metagenomes</taxon>
        <taxon>ecological metagenomes</taxon>
    </lineage>
</organism>
<dbReference type="InterPro" id="IPR052020">
    <property type="entry name" value="Cyclic_di-GMP/3'3'-cGAMP_PDE"/>
</dbReference>
<dbReference type="InterPro" id="IPR003607">
    <property type="entry name" value="HD/PDEase_dom"/>
</dbReference>
<name>X1ADX0_9ZZZZ</name>
<dbReference type="InterPro" id="IPR037522">
    <property type="entry name" value="HD_GYP_dom"/>
</dbReference>
<gene>
    <name evidence="6" type="ORF">S01H4_23818</name>
</gene>
<keyword evidence="2" id="KW-0805">Transcription regulation</keyword>
<evidence type="ECO:0000259" key="4">
    <source>
        <dbReference type="PROSITE" id="PS50110"/>
    </source>
</evidence>
<dbReference type="Pfam" id="PF01966">
    <property type="entry name" value="HD"/>
    <property type="match status" value="1"/>
</dbReference>
<reference evidence="6" key="1">
    <citation type="journal article" date="2014" name="Front. Microbiol.">
        <title>High frequency of phylogenetically diverse reductive dehalogenase-homologous genes in deep subseafloor sedimentary metagenomes.</title>
        <authorList>
            <person name="Kawai M."/>
            <person name="Futagami T."/>
            <person name="Toyoda A."/>
            <person name="Takaki Y."/>
            <person name="Nishi S."/>
            <person name="Hori S."/>
            <person name="Arai W."/>
            <person name="Tsubouchi T."/>
            <person name="Morono Y."/>
            <person name="Uchiyama I."/>
            <person name="Ito T."/>
            <person name="Fujiyama A."/>
            <person name="Inagaki F."/>
            <person name="Takami H."/>
        </authorList>
    </citation>
    <scope>NUCLEOTIDE SEQUENCE</scope>
    <source>
        <strain evidence="6">Expedition CK06-06</strain>
    </source>
</reference>
<proteinExistence type="predicted"/>
<evidence type="ECO:0000256" key="2">
    <source>
        <dbReference type="ARBA" id="ARBA00023015"/>
    </source>
</evidence>